<dbReference type="Pfam" id="PF03050">
    <property type="entry name" value="DDE_Tnp_IS66"/>
    <property type="match status" value="1"/>
</dbReference>
<dbReference type="InterPro" id="IPR004291">
    <property type="entry name" value="Transposase_IS66_central"/>
</dbReference>
<dbReference type="AlphaFoldDB" id="M9LAL8"/>
<dbReference type="EMBL" id="BALG01000133">
    <property type="protein sequence ID" value="GAC42697.1"/>
    <property type="molecule type" value="Genomic_DNA"/>
</dbReference>
<organism evidence="2 3">
    <name type="scientific">Paenibacillus popilliae ATCC 14706</name>
    <dbReference type="NCBI Taxonomy" id="1212764"/>
    <lineage>
        <taxon>Bacteria</taxon>
        <taxon>Bacillati</taxon>
        <taxon>Bacillota</taxon>
        <taxon>Bacilli</taxon>
        <taxon>Bacillales</taxon>
        <taxon>Paenibacillaceae</taxon>
        <taxon>Paenibacillus</taxon>
    </lineage>
</organism>
<keyword evidence="3" id="KW-1185">Reference proteome</keyword>
<proteinExistence type="predicted"/>
<accession>M9LAL8</accession>
<evidence type="ECO:0000313" key="2">
    <source>
        <dbReference type="EMBL" id="GAC42697.1"/>
    </source>
</evidence>
<evidence type="ECO:0000313" key="3">
    <source>
        <dbReference type="Proteomes" id="UP000029453"/>
    </source>
</evidence>
<gene>
    <name evidence="2" type="ORF">PPOP_2057</name>
</gene>
<feature type="domain" description="Transposase IS66 central" evidence="1">
    <location>
        <begin position="25"/>
        <end position="70"/>
    </location>
</feature>
<name>M9LAL8_PAEPP</name>
<sequence>MLFTNVPLISAQETTKKVEEVSSLEPYVWLRQQKSWTMPRSLLGMAIAYSLNPWEKLSAFLKNGILEIDNKTRPSLHREV</sequence>
<evidence type="ECO:0000259" key="1">
    <source>
        <dbReference type="Pfam" id="PF03050"/>
    </source>
</evidence>
<comment type="caution">
    <text evidence="2">The sequence shown here is derived from an EMBL/GenBank/DDBJ whole genome shotgun (WGS) entry which is preliminary data.</text>
</comment>
<dbReference type="Proteomes" id="UP000029453">
    <property type="component" value="Unassembled WGS sequence"/>
</dbReference>
<reference evidence="2 3" key="1">
    <citation type="submission" date="2012-10" db="EMBL/GenBank/DDBJ databases">
        <title>Draft Genome Sequence of Paenibacillus popilliae ATCC 14706T.</title>
        <authorList>
            <person name="Iiyama K."/>
            <person name="Mori K."/>
            <person name="Mon H."/>
            <person name="Chieda Y."/>
            <person name="Lee J.M."/>
            <person name="Kusakabe T."/>
            <person name="Tashiro K."/>
            <person name="Asano S."/>
            <person name="Yasunaga-Aoki C."/>
            <person name="Shimizu S."/>
        </authorList>
    </citation>
    <scope>NUCLEOTIDE SEQUENCE [LARGE SCALE GENOMIC DNA]</scope>
    <source>
        <strain evidence="2 3">ATCC 14706</strain>
    </source>
</reference>
<protein>
    <submittedName>
        <fullName evidence="2">Transposase and inactivated derivative</fullName>
    </submittedName>
</protein>